<organism evidence="2">
    <name type="scientific">Amphimedon queenslandica</name>
    <name type="common">Sponge</name>
    <dbReference type="NCBI Taxonomy" id="400682"/>
    <lineage>
        <taxon>Eukaryota</taxon>
        <taxon>Metazoa</taxon>
        <taxon>Porifera</taxon>
        <taxon>Demospongiae</taxon>
        <taxon>Heteroscleromorpha</taxon>
        <taxon>Haplosclerida</taxon>
        <taxon>Niphatidae</taxon>
        <taxon>Amphimedon</taxon>
    </lineage>
</organism>
<reference evidence="2" key="1">
    <citation type="submission" date="2017-05" db="UniProtKB">
        <authorList>
            <consortium name="EnsemblMetazoa"/>
        </authorList>
    </citation>
    <scope>IDENTIFICATION</scope>
</reference>
<accession>A0A1X7SJZ7</accession>
<proteinExistence type="predicted"/>
<keyword evidence="1" id="KW-0472">Membrane</keyword>
<keyword evidence="1" id="KW-1133">Transmembrane helix</keyword>
<evidence type="ECO:0000313" key="2">
    <source>
        <dbReference type="EnsemblMetazoa" id="Aqu2.1.02438_001"/>
    </source>
</evidence>
<dbReference type="InParanoid" id="A0A1X7SJZ7"/>
<keyword evidence="1" id="KW-0812">Transmembrane</keyword>
<dbReference type="EnsemblMetazoa" id="Aqu2.1.02438_001">
    <property type="protein sequence ID" value="Aqu2.1.02438_001"/>
    <property type="gene ID" value="Aqu2.1.02438"/>
</dbReference>
<dbReference type="AlphaFoldDB" id="A0A1X7SJZ7"/>
<feature type="transmembrane region" description="Helical" evidence="1">
    <location>
        <begin position="21"/>
        <end position="44"/>
    </location>
</feature>
<name>A0A1X7SJZ7_AMPQE</name>
<sequence length="51" mass="6156">MEDYSAIYNAMENFRRQLEALELPMVGILKWMNLIYLLIATTWLSKLQSFW</sequence>
<evidence type="ECO:0000256" key="1">
    <source>
        <dbReference type="SAM" id="Phobius"/>
    </source>
</evidence>
<protein>
    <submittedName>
        <fullName evidence="2">Uncharacterized protein</fullName>
    </submittedName>
</protein>